<evidence type="ECO:0000256" key="2">
    <source>
        <dbReference type="SAM" id="Phobius"/>
    </source>
</evidence>
<feature type="compositionally biased region" description="Low complexity" evidence="1">
    <location>
        <begin position="164"/>
        <end position="176"/>
    </location>
</feature>
<organism evidence="4 5">
    <name type="scientific">Bifidobacterium callitrichos</name>
    <dbReference type="NCBI Taxonomy" id="762209"/>
    <lineage>
        <taxon>Bacteria</taxon>
        <taxon>Bacillati</taxon>
        <taxon>Actinomycetota</taxon>
        <taxon>Actinomycetes</taxon>
        <taxon>Bifidobacteriales</taxon>
        <taxon>Bifidobacteriaceae</taxon>
        <taxon>Bifidobacterium</taxon>
    </lineage>
</organism>
<proteinExistence type="predicted"/>
<dbReference type="Pfam" id="PF03009">
    <property type="entry name" value="GDPD"/>
    <property type="match status" value="1"/>
</dbReference>
<feature type="region of interest" description="Disordered" evidence="1">
    <location>
        <begin position="1"/>
        <end position="38"/>
    </location>
</feature>
<dbReference type="PROSITE" id="PS51704">
    <property type="entry name" value="GP_PDE"/>
    <property type="match status" value="1"/>
</dbReference>
<dbReference type="SUPFAM" id="SSF51695">
    <property type="entry name" value="PLC-like phosphodiesterases"/>
    <property type="match status" value="1"/>
</dbReference>
<comment type="caution">
    <text evidence="4">The sequence shown here is derived from an EMBL/GenBank/DDBJ whole genome shotgun (WGS) entry which is preliminary data.</text>
</comment>
<dbReference type="EMBL" id="NWTX01000004">
    <property type="protein sequence ID" value="PST46802.1"/>
    <property type="molecule type" value="Genomic_DNA"/>
</dbReference>
<feature type="region of interest" description="Disordered" evidence="1">
    <location>
        <begin position="130"/>
        <end position="185"/>
    </location>
</feature>
<sequence length="449" mass="47968">MAITGIALHNEPQQAEREVNPRKRVPADSQLERNSGRHRSAGLIRRCAMTNGMTRGDGMNTRTGDDAVVESPAVVPSAVLSDGTAVTAASCEKGDRSRIRRNCLIQLIVLLISLSLVAGIALAANLRRRELDGSSTTPSSTVTGHGADAGSTVTGTIPSDAESHSSGDSASGKGSSVVERTGATPPSSDWFVRPLAIVHRGDDSAPENSLRAIANAGARGADYSEIDVRLDADGTPVVFHDRKTGRLSADHVDVRVKDLTTRELQHMPMRQHGEDYHVPTLAQAIGAAQHANDHTGLLLDLKTDDRHAPALTDAVMAQVEEAEFADRTMLMSTSDRAISLIHKRHPDWSVGKCVSPVPGSMIEWPKDSSFVVMRGDRITLGVLARARRDNIPVFAGVSDDYRQGNTTLSLGADGILGGNARKVVNTVARHEVRVSDEDLRHLRGLTSGN</sequence>
<evidence type="ECO:0000313" key="4">
    <source>
        <dbReference type="EMBL" id="PST46802.1"/>
    </source>
</evidence>
<keyword evidence="5" id="KW-1185">Reference proteome</keyword>
<name>A0A2T3GBF7_9BIFI</name>
<dbReference type="PANTHER" id="PTHR46211:SF14">
    <property type="entry name" value="GLYCEROPHOSPHODIESTER PHOSPHODIESTERASE"/>
    <property type="match status" value="1"/>
</dbReference>
<dbReference type="AlphaFoldDB" id="A0A2T3GBF7"/>
<keyword evidence="2" id="KW-0472">Membrane</keyword>
<dbReference type="GO" id="GO:0008081">
    <property type="term" value="F:phosphoric diester hydrolase activity"/>
    <property type="evidence" value="ECO:0007669"/>
    <property type="project" value="InterPro"/>
</dbReference>
<keyword evidence="2" id="KW-1133">Transmembrane helix</keyword>
<evidence type="ECO:0000256" key="1">
    <source>
        <dbReference type="SAM" id="MobiDB-lite"/>
    </source>
</evidence>
<feature type="domain" description="GP-PDE" evidence="3">
    <location>
        <begin position="194"/>
        <end position="427"/>
    </location>
</feature>
<dbReference type="Proteomes" id="UP000240228">
    <property type="component" value="Unassembled WGS sequence"/>
</dbReference>
<reference evidence="4 5" key="2">
    <citation type="submission" date="2018-03" db="EMBL/GenBank/DDBJ databases">
        <title>The comparative genomics of Bifidobacterium callitrichos reflects dietary carbohydrate utilization within the common marmoset gut.</title>
        <authorList>
            <person name="Rani A."/>
        </authorList>
    </citation>
    <scope>NUCLEOTIDE SEQUENCE [LARGE SCALE GENOMIC DNA]</scope>
    <source>
        <strain evidence="4 5">UMA51805</strain>
    </source>
</reference>
<feature type="compositionally biased region" description="Low complexity" evidence="1">
    <location>
        <begin position="134"/>
        <end position="143"/>
    </location>
</feature>
<dbReference type="PANTHER" id="PTHR46211">
    <property type="entry name" value="GLYCEROPHOSPHORYL DIESTER PHOSPHODIESTERASE"/>
    <property type="match status" value="1"/>
</dbReference>
<dbReference type="InterPro" id="IPR017946">
    <property type="entry name" value="PLC-like_Pdiesterase_TIM-brl"/>
</dbReference>
<keyword evidence="2" id="KW-0812">Transmembrane</keyword>
<gene>
    <name evidence="4" type="ORF">CPA40_03830</name>
</gene>
<feature type="transmembrane region" description="Helical" evidence="2">
    <location>
        <begin position="103"/>
        <end position="124"/>
    </location>
</feature>
<evidence type="ECO:0000259" key="3">
    <source>
        <dbReference type="PROSITE" id="PS51704"/>
    </source>
</evidence>
<accession>A0A2T3GBF7</accession>
<dbReference type="GO" id="GO:0006629">
    <property type="term" value="P:lipid metabolic process"/>
    <property type="evidence" value="ECO:0007669"/>
    <property type="project" value="InterPro"/>
</dbReference>
<dbReference type="InterPro" id="IPR030395">
    <property type="entry name" value="GP_PDE_dom"/>
</dbReference>
<dbReference type="Gene3D" id="3.20.20.190">
    <property type="entry name" value="Phosphatidylinositol (PI) phosphodiesterase"/>
    <property type="match status" value="1"/>
</dbReference>
<evidence type="ECO:0000313" key="5">
    <source>
        <dbReference type="Proteomes" id="UP000240228"/>
    </source>
</evidence>
<protein>
    <recommendedName>
        <fullName evidence="3">GP-PDE domain-containing protein</fullName>
    </recommendedName>
</protein>
<reference evidence="5" key="1">
    <citation type="submission" date="2017-09" db="EMBL/GenBank/DDBJ databases">
        <authorList>
            <person name="Sela D.A."/>
            <person name="Albert K."/>
        </authorList>
    </citation>
    <scope>NUCLEOTIDE SEQUENCE [LARGE SCALE GENOMIC DNA]</scope>
    <source>
        <strain evidence="5">UMA51805</strain>
    </source>
</reference>